<proteinExistence type="predicted"/>
<reference evidence="1" key="1">
    <citation type="submission" date="2023-07" db="EMBL/GenBank/DDBJ databases">
        <authorList>
            <consortium name="AG Swart"/>
            <person name="Singh M."/>
            <person name="Singh A."/>
            <person name="Seah K."/>
            <person name="Emmerich C."/>
        </authorList>
    </citation>
    <scope>NUCLEOTIDE SEQUENCE</scope>
    <source>
        <strain evidence="1">DP1</strain>
    </source>
</reference>
<dbReference type="Proteomes" id="UP001295684">
    <property type="component" value="Unassembled WGS sequence"/>
</dbReference>
<keyword evidence="2" id="KW-1185">Reference proteome</keyword>
<name>A0AAD1XRM7_EUPCR</name>
<dbReference type="EMBL" id="CAMPGE010019087">
    <property type="protein sequence ID" value="CAI2377446.1"/>
    <property type="molecule type" value="Genomic_DNA"/>
</dbReference>
<organism evidence="1 2">
    <name type="scientific">Euplotes crassus</name>
    <dbReference type="NCBI Taxonomy" id="5936"/>
    <lineage>
        <taxon>Eukaryota</taxon>
        <taxon>Sar</taxon>
        <taxon>Alveolata</taxon>
        <taxon>Ciliophora</taxon>
        <taxon>Intramacronucleata</taxon>
        <taxon>Spirotrichea</taxon>
        <taxon>Hypotrichia</taxon>
        <taxon>Euplotida</taxon>
        <taxon>Euplotidae</taxon>
        <taxon>Moneuplotes</taxon>
    </lineage>
</organism>
<gene>
    <name evidence="1" type="ORF">ECRASSUSDP1_LOCUS18832</name>
</gene>
<evidence type="ECO:0000313" key="1">
    <source>
        <dbReference type="EMBL" id="CAI2377446.1"/>
    </source>
</evidence>
<sequence>MDSQPQRSPTKLIPGLSPGMACDPSDIDCSLGSKRRKSLQLAVEENKVWKKHKQVLSQSCENLFLKHPSAHSRWGNYVYANFNPPQKNFLVDSKFMNVMDWENNPSVSVTFTTKRKLLGGIDFLRVRKIDMTYAADVVKGSSLSRFINTLVRGLSKFSGVLLISQMHLTHKQLMKIIISCFQCQTITFRSCIIEAGSLKNYPRGKASLQSLSFYYCGELSGWMDHPEYLENIIRDISYLPCIDSLIEILIESRGLNINALKEISTEYDLKGANLIYKGILTPKVSLT</sequence>
<accession>A0AAD1XRM7</accession>
<dbReference type="AlphaFoldDB" id="A0AAD1XRM7"/>
<comment type="caution">
    <text evidence="1">The sequence shown here is derived from an EMBL/GenBank/DDBJ whole genome shotgun (WGS) entry which is preliminary data.</text>
</comment>
<protein>
    <submittedName>
        <fullName evidence="1">Uncharacterized protein</fullName>
    </submittedName>
</protein>
<evidence type="ECO:0000313" key="2">
    <source>
        <dbReference type="Proteomes" id="UP001295684"/>
    </source>
</evidence>